<dbReference type="CDD" id="cd11838">
    <property type="entry name" value="SH3_Intersectin_3"/>
    <property type="match status" value="1"/>
</dbReference>
<dbReference type="InterPro" id="IPR018247">
    <property type="entry name" value="EF_Hand_1_Ca_BS"/>
</dbReference>
<feature type="domain" description="SH3" evidence="6">
    <location>
        <begin position="1055"/>
        <end position="1119"/>
    </location>
</feature>
<dbReference type="AlphaFoldDB" id="A0A1Q3FUC5"/>
<dbReference type="PROSITE" id="PS50002">
    <property type="entry name" value="SH3"/>
    <property type="match status" value="4"/>
</dbReference>
<evidence type="ECO:0000259" key="7">
    <source>
        <dbReference type="PROSITE" id="PS50031"/>
    </source>
</evidence>
<dbReference type="FunFam" id="2.30.30.40:FF:000072">
    <property type="entry name" value="Unconventional Myosin IB"/>
    <property type="match status" value="1"/>
</dbReference>
<dbReference type="EMBL" id="GFDL01003878">
    <property type="protein sequence ID" value="JAV31167.1"/>
    <property type="molecule type" value="Transcribed_RNA"/>
</dbReference>
<sequence length="1213" mass="133782">MQAADPFVITTRERAKYDEQFKSLQPVNGVVTGGQAKGFFLQSQLPPMILGQIWALADTDSDGKMTLGEFSIACKLINLKLRGFEVPKTLPPTLVASLTAVGGTPTLTPTTGLSPLDPLKSLTGSISHIPPAIPPQPAMIPHAIVPPMQQQQPPLIPGAPMRPAMPPQPLIAAAAASQQAAAPLISMQPLVQPVGVVPQPAMMQQQPAQAPLLAGFGMPPVQSVQPLIDPIGGIASPPLVAGIPPVVSMQPLIGGIPGATVPASVPAPPTPSSGTGTPQRTMSISERAPSIESPQVEWAIKGPAKLKYTQLFNTTDRNRSGFLTGPQARNIMVQTKLPQANLAQIWALADMDSDGRLGCEEFVLAMYLCDLALQGEKVPAVLPPELVPPSFRKATSRHGSVVGSRHGSVSSQGAPNVHAVAAEPLDPLSGLPQSSFEDKRKENYDKGQAELDRRRKALMDIQKKEQEERERKEREEQEKIRKAKLEAELKKQQELERELQRQRELEQEREEQRKRELEKKELARKELEKQRQLEWEAQKIAEMQQQRQREQENVLKLKAQNQTLSVELSTFNEKIKELSQKICDTRVGVTNVKTTIDGMRTTRDTQMSDMAQLKAKVKEQNQRLVQLSQEKSKMDAKSKSGETEAQLQFSNKQIIIQQLKDKLENTKQQIENKTTDIELNGKHLVELKSQLTDLIDSCEKLYHEYDVQRIQILEMKNNRKNESYTSAWDTSNSWPVDNEPPAAQPAEPTAMDPTTTTTTTMLPNDTVETPPGFVKYRAIYEFSARNADEITFQPGDIIMVPLEQNAEPGWLAGEINGHTGWFPETYVEKVDSNLNTVPTTTTMTTTAAAVEEPFAAEPAPVEPETIAYSQEPVASADYTTATSEVEGLSREEMIESGSNLNNNLVEATYNGDVEYYVACYAYQSAEIGDLLFDTGEVIAVTKKEGDWWTGNIGNRTGIFPSNYVQKQESEAINGNQQISYEQQQMTTQQQDTPQQDSTKRKQSTTNQDAEEARNQAEADSEVSQINTQPPPAPQANEEGIRYSSMSISATPSLRKKGEVAQVIAPYEATSSEQLSLTRGQLIMIRKKTDSGWWEGELQAKGRRRQIGWFPATYVKVLQGGRNSGRNTPVSASKVEISETVLDKVIALYPYKALNDDELSFDKDDIISVLGRDEPEWWRGELNGTTGLFPSNYVGPFVTSGKKTPVTAALATKS</sequence>
<dbReference type="InterPro" id="IPR001452">
    <property type="entry name" value="SH3_domain"/>
</dbReference>
<feature type="domain" description="EF-hand" evidence="8">
    <location>
        <begin position="337"/>
        <end position="372"/>
    </location>
</feature>
<dbReference type="GO" id="GO:0150007">
    <property type="term" value="P:clathrin-dependent synaptic vesicle endocytosis"/>
    <property type="evidence" value="ECO:0007669"/>
    <property type="project" value="TreeGrafter"/>
</dbReference>
<keyword evidence="4" id="KW-0175">Coiled coil</keyword>
<dbReference type="CDD" id="cd11836">
    <property type="entry name" value="SH3_Intersectin_1"/>
    <property type="match status" value="1"/>
</dbReference>
<dbReference type="PROSITE" id="PS00018">
    <property type="entry name" value="EF_HAND_1"/>
    <property type="match status" value="2"/>
</dbReference>
<dbReference type="Pfam" id="PF12763">
    <property type="entry name" value="EH"/>
    <property type="match status" value="2"/>
</dbReference>
<feature type="region of interest" description="Disordered" evidence="5">
    <location>
        <begin position="982"/>
        <end position="1039"/>
    </location>
</feature>
<feature type="compositionally biased region" description="Basic and acidic residues" evidence="5">
    <location>
        <begin position="436"/>
        <end position="453"/>
    </location>
</feature>
<evidence type="ECO:0000313" key="9">
    <source>
        <dbReference type="EMBL" id="JAV31167.1"/>
    </source>
</evidence>
<name>A0A1Q3FUC5_CULTA</name>
<dbReference type="PRINTS" id="PR00452">
    <property type="entry name" value="SH3DOMAIN"/>
</dbReference>
<feature type="domain" description="SH3" evidence="6">
    <location>
        <begin position="911"/>
        <end position="969"/>
    </location>
</feature>
<feature type="domain" description="SH3" evidence="6">
    <location>
        <begin position="771"/>
        <end position="832"/>
    </location>
</feature>
<dbReference type="Gene3D" id="2.30.30.40">
    <property type="entry name" value="SH3 Domains"/>
    <property type="match status" value="4"/>
</dbReference>
<accession>A0A1Q3FUC5</accession>
<evidence type="ECO:0000256" key="4">
    <source>
        <dbReference type="SAM" id="Coils"/>
    </source>
</evidence>
<feature type="domain" description="EH" evidence="7">
    <location>
        <begin position="304"/>
        <end position="393"/>
    </location>
</feature>
<dbReference type="GO" id="GO:0005737">
    <property type="term" value="C:cytoplasm"/>
    <property type="evidence" value="ECO:0007669"/>
    <property type="project" value="TreeGrafter"/>
</dbReference>
<feature type="domain" description="EH" evidence="7">
    <location>
        <begin position="13"/>
        <end position="101"/>
    </location>
</feature>
<evidence type="ECO:0000256" key="1">
    <source>
        <dbReference type="ARBA" id="ARBA00022443"/>
    </source>
</evidence>
<dbReference type="GO" id="GO:0060090">
    <property type="term" value="F:molecular adaptor activity"/>
    <property type="evidence" value="ECO:0007669"/>
    <property type="project" value="TreeGrafter"/>
</dbReference>
<dbReference type="InterPro" id="IPR011992">
    <property type="entry name" value="EF-hand-dom_pair"/>
</dbReference>
<dbReference type="InterPro" id="IPR002048">
    <property type="entry name" value="EF_hand_dom"/>
</dbReference>
<feature type="region of interest" description="Disordered" evidence="5">
    <location>
        <begin position="724"/>
        <end position="768"/>
    </location>
</feature>
<dbReference type="PANTHER" id="PTHR11216:SF170">
    <property type="entry name" value="DYNAMIN ASSOCIATED PROTEIN 160, ISOFORM D"/>
    <property type="match status" value="1"/>
</dbReference>
<dbReference type="FunFam" id="1.10.238.10:FF:000055">
    <property type="entry name" value="Intersectin-1 isoform 1"/>
    <property type="match status" value="1"/>
</dbReference>
<dbReference type="CDD" id="cd00052">
    <property type="entry name" value="EH"/>
    <property type="match status" value="2"/>
</dbReference>
<organism evidence="9">
    <name type="scientific">Culex tarsalis</name>
    <name type="common">Encephalitis mosquito</name>
    <dbReference type="NCBI Taxonomy" id="7177"/>
    <lineage>
        <taxon>Eukaryota</taxon>
        <taxon>Metazoa</taxon>
        <taxon>Ecdysozoa</taxon>
        <taxon>Arthropoda</taxon>
        <taxon>Hexapoda</taxon>
        <taxon>Insecta</taxon>
        <taxon>Pterygota</taxon>
        <taxon>Neoptera</taxon>
        <taxon>Endopterygota</taxon>
        <taxon>Diptera</taxon>
        <taxon>Nematocera</taxon>
        <taxon>Culicoidea</taxon>
        <taxon>Culicidae</taxon>
        <taxon>Culicinae</taxon>
        <taxon>Culicini</taxon>
        <taxon>Culex</taxon>
        <taxon>Culex</taxon>
    </lineage>
</organism>
<dbReference type="SMART" id="SM00027">
    <property type="entry name" value="EH"/>
    <property type="match status" value="2"/>
</dbReference>
<evidence type="ECO:0000259" key="6">
    <source>
        <dbReference type="PROSITE" id="PS50002"/>
    </source>
</evidence>
<dbReference type="PROSITE" id="PS50031">
    <property type="entry name" value="EH"/>
    <property type="match status" value="2"/>
</dbReference>
<dbReference type="Pfam" id="PF14604">
    <property type="entry name" value="SH3_9"/>
    <property type="match status" value="3"/>
</dbReference>
<evidence type="ECO:0000259" key="8">
    <source>
        <dbReference type="PROSITE" id="PS50222"/>
    </source>
</evidence>
<dbReference type="PRINTS" id="PR00499">
    <property type="entry name" value="P67PHOX"/>
</dbReference>
<feature type="domain" description="SH3" evidence="6">
    <location>
        <begin position="1139"/>
        <end position="1198"/>
    </location>
</feature>
<proteinExistence type="predicted"/>
<dbReference type="PANTHER" id="PTHR11216">
    <property type="entry name" value="EH DOMAIN"/>
    <property type="match status" value="1"/>
</dbReference>
<keyword evidence="2" id="KW-0106">Calcium</keyword>
<feature type="coiled-coil region" evidence="4">
    <location>
        <begin position="455"/>
        <end position="680"/>
    </location>
</feature>
<feature type="domain" description="EF-hand" evidence="8">
    <location>
        <begin position="45"/>
        <end position="80"/>
    </location>
</feature>
<dbReference type="SUPFAM" id="SSF47473">
    <property type="entry name" value="EF-hand"/>
    <property type="match status" value="2"/>
</dbReference>
<dbReference type="GO" id="GO:0042734">
    <property type="term" value="C:presynaptic membrane"/>
    <property type="evidence" value="ECO:0007669"/>
    <property type="project" value="TreeGrafter"/>
</dbReference>
<protein>
    <submittedName>
        <fullName evidence="9">Putative endocytic adaptor protein intersectin</fullName>
    </submittedName>
</protein>
<feature type="compositionally biased region" description="Polar residues" evidence="5">
    <location>
        <begin position="724"/>
        <end position="735"/>
    </location>
</feature>
<dbReference type="InterPro" id="IPR036028">
    <property type="entry name" value="SH3-like_dom_sf"/>
</dbReference>
<dbReference type="Pfam" id="PF07653">
    <property type="entry name" value="SH3_2"/>
    <property type="match status" value="1"/>
</dbReference>
<dbReference type="GO" id="GO:0005509">
    <property type="term" value="F:calcium ion binding"/>
    <property type="evidence" value="ECO:0007669"/>
    <property type="project" value="InterPro"/>
</dbReference>
<feature type="region of interest" description="Disordered" evidence="5">
    <location>
        <begin position="393"/>
        <end position="453"/>
    </location>
</feature>
<keyword evidence="1 3" id="KW-0728">SH3 domain</keyword>
<dbReference type="Gene3D" id="1.10.238.10">
    <property type="entry name" value="EF-hand"/>
    <property type="match status" value="2"/>
</dbReference>
<dbReference type="PROSITE" id="PS50222">
    <property type="entry name" value="EF_HAND_2"/>
    <property type="match status" value="2"/>
</dbReference>
<dbReference type="InterPro" id="IPR000261">
    <property type="entry name" value="EH_dom"/>
</dbReference>
<feature type="compositionally biased region" description="Low complexity" evidence="5">
    <location>
        <begin position="982"/>
        <end position="995"/>
    </location>
</feature>
<feature type="compositionally biased region" description="Low complexity" evidence="5">
    <location>
        <begin position="397"/>
        <end position="411"/>
    </location>
</feature>
<dbReference type="CDD" id="cd11840">
    <property type="entry name" value="SH3_Intersectin_5"/>
    <property type="match status" value="1"/>
</dbReference>
<dbReference type="SMART" id="SM00326">
    <property type="entry name" value="SH3"/>
    <property type="match status" value="4"/>
</dbReference>
<dbReference type="SUPFAM" id="SSF50044">
    <property type="entry name" value="SH3-domain"/>
    <property type="match status" value="4"/>
</dbReference>
<feature type="compositionally biased region" description="Low complexity" evidence="5">
    <location>
        <begin position="739"/>
        <end position="760"/>
    </location>
</feature>
<evidence type="ECO:0000256" key="3">
    <source>
        <dbReference type="PROSITE-ProRule" id="PRU00192"/>
    </source>
</evidence>
<dbReference type="SMART" id="SM00054">
    <property type="entry name" value="EFh"/>
    <property type="match status" value="3"/>
</dbReference>
<evidence type="ECO:0000256" key="2">
    <source>
        <dbReference type="ARBA" id="ARBA00022837"/>
    </source>
</evidence>
<evidence type="ECO:0000256" key="5">
    <source>
        <dbReference type="SAM" id="MobiDB-lite"/>
    </source>
</evidence>
<dbReference type="CDD" id="cd11839">
    <property type="entry name" value="SH3_Intersectin_4"/>
    <property type="match status" value="1"/>
</dbReference>
<reference evidence="9" key="1">
    <citation type="submission" date="2017-01" db="EMBL/GenBank/DDBJ databases">
        <title>A deep insight into the sialotranscriptome of adult male and female Cluex tarsalis mosquitoes.</title>
        <authorList>
            <person name="Ribeiro J.M."/>
            <person name="Moreira F."/>
            <person name="Bernard K.A."/>
            <person name="Calvo E."/>
        </authorList>
    </citation>
    <scope>NUCLEOTIDE SEQUENCE</scope>
    <source>
        <strain evidence="9">Kern County</strain>
        <tissue evidence="9">Salivary glands</tissue>
    </source>
</reference>
<dbReference type="GO" id="GO:0097708">
    <property type="term" value="C:intracellular vesicle"/>
    <property type="evidence" value="ECO:0007669"/>
    <property type="project" value="TreeGrafter"/>
</dbReference>